<dbReference type="GO" id="GO:0007338">
    <property type="term" value="P:single fertilization"/>
    <property type="evidence" value="ECO:0007669"/>
    <property type="project" value="UniProtKB-KW"/>
</dbReference>
<accession>A0A6P6DA41</accession>
<dbReference type="PANTHER" id="PTHR19325:SF551">
    <property type="entry name" value="ZONA PELLUCIDA SPERM-BINDING PROTEIN 3 RECEPTOR"/>
    <property type="match status" value="1"/>
</dbReference>
<dbReference type="Pfam" id="PF00084">
    <property type="entry name" value="Sushi"/>
    <property type="match status" value="7"/>
</dbReference>
<dbReference type="SMART" id="SM00032">
    <property type="entry name" value="CCP"/>
    <property type="match status" value="7"/>
</dbReference>
<evidence type="ECO:0000256" key="4">
    <source>
        <dbReference type="ARBA" id="ARBA00023157"/>
    </source>
</evidence>
<evidence type="ECO:0000313" key="12">
    <source>
        <dbReference type="RefSeq" id="XP_023556926.1"/>
    </source>
</evidence>
<dbReference type="FunFam" id="2.10.70.10:FF:000055">
    <property type="entry name" value="Complement decay-accelerating factor, GPI-anchored"/>
    <property type="match status" value="1"/>
</dbReference>
<feature type="disulfide bond" evidence="9">
    <location>
        <begin position="273"/>
        <end position="300"/>
    </location>
</feature>
<feature type="domain" description="Sushi" evidence="10">
    <location>
        <begin position="303"/>
        <end position="369"/>
    </location>
</feature>
<dbReference type="PANTHER" id="PTHR19325">
    <property type="entry name" value="COMPLEMENT COMPONENT-RELATED SUSHI DOMAIN-CONTAINING"/>
    <property type="match status" value="1"/>
</dbReference>
<feature type="domain" description="Sushi" evidence="10">
    <location>
        <begin position="116"/>
        <end position="177"/>
    </location>
</feature>
<feature type="disulfide bond" evidence="9">
    <location>
        <begin position="180"/>
        <end position="223"/>
    </location>
</feature>
<dbReference type="InterPro" id="IPR035976">
    <property type="entry name" value="Sushi/SCR/CCP_sf"/>
</dbReference>
<evidence type="ECO:0000256" key="2">
    <source>
        <dbReference type="ARBA" id="ARBA00022729"/>
    </source>
</evidence>
<evidence type="ECO:0000256" key="5">
    <source>
        <dbReference type="ARBA" id="ARBA00023180"/>
    </source>
</evidence>
<reference evidence="12" key="1">
    <citation type="submission" date="2025-08" db="UniProtKB">
        <authorList>
            <consortium name="RefSeq"/>
        </authorList>
    </citation>
    <scope>IDENTIFICATION</scope>
</reference>
<evidence type="ECO:0000259" key="10">
    <source>
        <dbReference type="PROSITE" id="PS50923"/>
    </source>
</evidence>
<feature type="domain" description="Sushi" evidence="10">
    <location>
        <begin position="370"/>
        <end position="435"/>
    </location>
</feature>
<keyword evidence="5" id="KW-0325">Glycoprotein</keyword>
<dbReference type="RefSeq" id="XP_023556926.1">
    <property type="nucleotide sequence ID" value="XM_023701158.1"/>
</dbReference>
<keyword evidence="4 9" id="KW-1015">Disulfide bond</keyword>
<organism evidence="11 12">
    <name type="scientific">Octodon degus</name>
    <name type="common">Degu</name>
    <name type="synonym">Sciurus degus</name>
    <dbReference type="NCBI Taxonomy" id="10160"/>
    <lineage>
        <taxon>Eukaryota</taxon>
        <taxon>Metazoa</taxon>
        <taxon>Chordata</taxon>
        <taxon>Craniata</taxon>
        <taxon>Vertebrata</taxon>
        <taxon>Euteleostomi</taxon>
        <taxon>Mammalia</taxon>
        <taxon>Eutheria</taxon>
        <taxon>Euarchontoglires</taxon>
        <taxon>Glires</taxon>
        <taxon>Rodentia</taxon>
        <taxon>Hystricomorpha</taxon>
        <taxon>Octodontidae</taxon>
        <taxon>Octodon</taxon>
    </lineage>
</organism>
<keyword evidence="1 9" id="KW-0768">Sushi</keyword>
<dbReference type="Gene3D" id="2.10.70.10">
    <property type="entry name" value="Complement Module, domain 1"/>
    <property type="match status" value="6"/>
</dbReference>
<dbReference type="InterPro" id="IPR000436">
    <property type="entry name" value="Sushi_SCR_CCP_dom"/>
</dbReference>
<name>A0A6P6DA41_OCTDE</name>
<dbReference type="Gene3D" id="1.20.5.3730">
    <property type="match status" value="1"/>
</dbReference>
<gene>
    <name evidence="12" type="primary">LOC101589856</name>
</gene>
<dbReference type="SUPFAM" id="SSF57535">
    <property type="entry name" value="Complement control module/SCR domain"/>
    <property type="match status" value="7"/>
</dbReference>
<keyword evidence="12" id="KW-0675">Receptor</keyword>
<dbReference type="InterPro" id="IPR050350">
    <property type="entry name" value="Compl-Cell_Adhes-Reg"/>
</dbReference>
<comment type="subcellular location">
    <subcellularLocation>
        <location evidence="7">Cytoplasmic vesicle</location>
        <location evidence="7">Secretory vesicle</location>
        <location evidence="7">Acrosome lumen</location>
    </subcellularLocation>
</comment>
<evidence type="ECO:0000256" key="9">
    <source>
        <dbReference type="PROSITE-ProRule" id="PRU00302"/>
    </source>
</evidence>
<proteinExistence type="predicted"/>
<dbReference type="FunFam" id="2.10.70.10:FF:000115">
    <property type="entry name" value="Zona pellucida sperm-binding protein 3 receptor"/>
    <property type="match status" value="1"/>
</dbReference>
<dbReference type="AlphaFoldDB" id="A0A6P6DA41"/>
<feature type="domain" description="Sushi" evidence="10">
    <location>
        <begin position="243"/>
        <end position="302"/>
    </location>
</feature>
<feature type="disulfide bond" evidence="9">
    <location>
        <begin position="465"/>
        <end position="492"/>
    </location>
</feature>
<keyword evidence="6" id="KW-0278">Fertilization</keyword>
<evidence type="ECO:0000256" key="6">
    <source>
        <dbReference type="ARBA" id="ARBA00023279"/>
    </source>
</evidence>
<protein>
    <recommendedName>
        <fullName evidence="8">Zona pellucida sperm-binding protein 3 receptor</fullName>
    </recommendedName>
</protein>
<dbReference type="OrthoDB" id="8961654at2759"/>
<dbReference type="PROSITE" id="PS50923">
    <property type="entry name" value="SUSHI"/>
    <property type="match status" value="7"/>
</dbReference>
<feature type="domain" description="Sushi" evidence="10">
    <location>
        <begin position="436"/>
        <end position="494"/>
    </location>
</feature>
<dbReference type="CDD" id="cd00033">
    <property type="entry name" value="CCP"/>
    <property type="match status" value="7"/>
</dbReference>
<keyword evidence="3" id="KW-0677">Repeat</keyword>
<dbReference type="GO" id="GO:0043160">
    <property type="term" value="C:acrosomal lumen"/>
    <property type="evidence" value="ECO:0007669"/>
    <property type="project" value="UniProtKB-SubCell"/>
</dbReference>
<sequence>MMCSLRATTHVLPGTPTLPKKGKLEARTFPRIWTASDPTLFQIILMAVLLAPVVGDCGPPPILPFASPVMQSYETNFRTGTALKYNCHRGYWRVNSSHVICDINGSWIYSVFCAKKRCRHPGELVNGKVEIITDLLFGSSIEFSCSKGYSLIGSTTSQCESQGKVVDWSDPLPECVIVKCESPPDISNGKHSGRDEDLYTYGSSVTYICDPNYSLLGNASISCMVVNKTVGVWSPSPPACEKIICHQPSIPKGIFLSGFGFFYAYKDSLVVNCKKGYILRGSSVIHCEANGKWYPSVPTCEPNGCVDLPEVPYVSWERTMLSLRNQEIFEIGTQVKYQCKTGYRPTPDEPQTATCQENLKWAVSKGCERVCCPTPNVEKMRIISERRDFTGICVYAYEDYVLYMCDEGYYPASTDGRSQCQADGTWNPKMPVCESAVCLRPEIPNGKLSVEKDRYTEMENVTIKCDSGYERVGPQSIICSENKTWHPEVPKCEWEVPADCKQVTAGQKLMECLPSPADVKMALEIYKLSLEIETLEKGKYMKTRERFSEKEIK</sequence>
<feature type="domain" description="Sushi" evidence="10">
    <location>
        <begin position="55"/>
        <end position="115"/>
    </location>
</feature>
<evidence type="ECO:0000256" key="1">
    <source>
        <dbReference type="ARBA" id="ARBA00022659"/>
    </source>
</evidence>
<feature type="domain" description="Sushi" evidence="10">
    <location>
        <begin position="178"/>
        <end position="242"/>
    </location>
</feature>
<evidence type="ECO:0000256" key="7">
    <source>
        <dbReference type="ARBA" id="ARBA00060422"/>
    </source>
</evidence>
<dbReference type="Pfam" id="PF18453">
    <property type="entry name" value="C4bp_oligo"/>
    <property type="match status" value="1"/>
</dbReference>
<evidence type="ECO:0000313" key="11">
    <source>
        <dbReference type="Proteomes" id="UP000515203"/>
    </source>
</evidence>
<dbReference type="FunCoup" id="A0A6P6DA41">
    <property type="interactions" value="28"/>
</dbReference>
<dbReference type="GeneID" id="101589856"/>
<keyword evidence="11" id="KW-1185">Reference proteome</keyword>
<evidence type="ECO:0000256" key="3">
    <source>
        <dbReference type="ARBA" id="ARBA00022737"/>
    </source>
</evidence>
<comment type="caution">
    <text evidence="9">Lacks conserved residue(s) required for the propagation of feature annotation.</text>
</comment>
<evidence type="ECO:0000256" key="8">
    <source>
        <dbReference type="ARBA" id="ARBA00073990"/>
    </source>
</evidence>
<dbReference type="GO" id="GO:0043159">
    <property type="term" value="C:acrosomal matrix"/>
    <property type="evidence" value="ECO:0007669"/>
    <property type="project" value="UniProtKB-ARBA"/>
</dbReference>
<dbReference type="FunFam" id="2.10.70.10:FF:000014">
    <property type="entry name" value="Membrane cofactor protein"/>
    <property type="match status" value="2"/>
</dbReference>
<dbReference type="InterPro" id="IPR040514">
    <property type="entry name" value="C4bp_oligo"/>
</dbReference>
<dbReference type="Gene3D" id="2.20.28.230">
    <property type="match status" value="1"/>
</dbReference>
<keyword evidence="2" id="KW-0732">Signal</keyword>
<dbReference type="InParanoid" id="A0A6P6DA41"/>
<dbReference type="Proteomes" id="UP000515203">
    <property type="component" value="Unplaced"/>
</dbReference>